<gene>
    <name evidence="7" type="ORF">HMPREF0623_1545</name>
</gene>
<dbReference type="eggNOG" id="COG3711">
    <property type="taxonomic scope" value="Bacteria"/>
</dbReference>
<evidence type="ECO:0000256" key="1">
    <source>
        <dbReference type="ARBA" id="ARBA00022737"/>
    </source>
</evidence>
<dbReference type="InterPro" id="IPR002178">
    <property type="entry name" value="PTS_EIIA_type-2_dom"/>
</dbReference>
<dbReference type="PROSITE" id="PS51094">
    <property type="entry name" value="PTS_EIIA_TYPE_2"/>
    <property type="match status" value="1"/>
</dbReference>
<dbReference type="GO" id="GO:0006355">
    <property type="term" value="P:regulation of DNA-templated transcription"/>
    <property type="evidence" value="ECO:0007669"/>
    <property type="project" value="InterPro"/>
</dbReference>
<feature type="domain" description="PRD" evidence="6">
    <location>
        <begin position="280"/>
        <end position="386"/>
    </location>
</feature>
<dbReference type="InterPro" id="IPR036634">
    <property type="entry name" value="PRD_sf"/>
</dbReference>
<dbReference type="SUPFAM" id="SSF55804">
    <property type="entry name" value="Phoshotransferase/anion transport protein"/>
    <property type="match status" value="1"/>
</dbReference>
<protein>
    <submittedName>
        <fullName evidence="7">PRD domain protein</fullName>
    </submittedName>
</protein>
<keyword evidence="8" id="KW-1185">Reference proteome</keyword>
<dbReference type="Pfam" id="PF00359">
    <property type="entry name" value="PTS_EIIA_2"/>
    <property type="match status" value="1"/>
</dbReference>
<dbReference type="InterPro" id="IPR050661">
    <property type="entry name" value="BglG_antiterminators"/>
</dbReference>
<dbReference type="HOGENOM" id="CLU_013442_5_2_9"/>
<dbReference type="EMBL" id="AEEG01000008">
    <property type="protein sequence ID" value="EFL95039.1"/>
    <property type="molecule type" value="Genomic_DNA"/>
</dbReference>
<dbReference type="Pfam" id="PF05043">
    <property type="entry name" value="Mga"/>
    <property type="match status" value="1"/>
</dbReference>
<dbReference type="InterPro" id="IPR007737">
    <property type="entry name" value="Mga_HTH"/>
</dbReference>
<dbReference type="SUPFAM" id="SSF63520">
    <property type="entry name" value="PTS-regulatory domain, PRD"/>
    <property type="match status" value="2"/>
</dbReference>
<dbReference type="InterPro" id="IPR036388">
    <property type="entry name" value="WH-like_DNA-bd_sf"/>
</dbReference>
<dbReference type="Gene3D" id="1.10.1790.10">
    <property type="entry name" value="PRD domain"/>
    <property type="match status" value="1"/>
</dbReference>
<keyword evidence="3" id="KW-0010">Activator</keyword>
<dbReference type="Proteomes" id="UP000004470">
    <property type="component" value="Unassembled WGS sequence"/>
</dbReference>
<evidence type="ECO:0000256" key="4">
    <source>
        <dbReference type="ARBA" id="ARBA00023163"/>
    </source>
</evidence>
<keyword evidence="4" id="KW-0804">Transcription</keyword>
<organism evidence="7 8">
    <name type="scientific">Pediococcus acidilactici DSM 20284</name>
    <dbReference type="NCBI Taxonomy" id="862514"/>
    <lineage>
        <taxon>Bacteria</taxon>
        <taxon>Bacillati</taxon>
        <taxon>Bacillota</taxon>
        <taxon>Bacilli</taxon>
        <taxon>Lactobacillales</taxon>
        <taxon>Lactobacillaceae</taxon>
        <taxon>Pediococcus</taxon>
        <taxon>Pediococcus acidilactici group</taxon>
    </lineage>
</organism>
<sequence>MMSTKREEEMLRYLMTKPGWHSVQELSIFLDVSGRSVKKYYKNLSADHPVVSSKLGYKYEGTREIKEKQPELKGSKIPTTKRERIFYVLNRLLSNDAPVNVYDLAEEIFVSESNLKLDFKAAVKYAKNFDLTLKQRGDYFSISGSEEDKRHMLSDMLYKESDGNFISKSIIRSNFPTIDLDGLYTITQACAKDHHIYLNTFDLNNIVLHVVIAIQRIRDGYQTQPYLDDFYWKSSRFAKDLLKEVENSQTNVRFSKDDLESLGLVIDGSVSRWTIDMKDSISESSLRLIRVILAYVKSIYKIDLTGPDFINQFAIHVSRLIQRLRDGKSIQNPMANQMKAQSPTVYECAVLISHKIANYVGVPVPDNEIAYIAMHIGNAIAKQIEDKERLRTAILIPDYQGKFLSIVDQIEKNFGSELVITKVVTTDSAVEKDLDLLIAFTDRISTRVPSVRISPFFTKNDNRMLKNKIDEIGNEKRRKAFDSQIGTFFDQRFFTISRQLKTKEAVIEHIANAFYQAKVTDQDYQKDLLDREQMSSTAFGKIAIPHSLTMKAHSTKGFIYINPNGLTWGTSRVYLVFALAVRKEDSKLFRNIFDRLSDVMTEEKNIAELVGSTSYEDFLGRIKGML</sequence>
<evidence type="ECO:0000259" key="6">
    <source>
        <dbReference type="PROSITE" id="PS51372"/>
    </source>
</evidence>
<name>E0NHM2_PEDAC</name>
<evidence type="ECO:0000256" key="3">
    <source>
        <dbReference type="ARBA" id="ARBA00023159"/>
    </source>
</evidence>
<dbReference type="Gene3D" id="1.10.10.10">
    <property type="entry name" value="Winged helix-like DNA-binding domain superfamily/Winged helix DNA-binding domain"/>
    <property type="match status" value="1"/>
</dbReference>
<keyword evidence="2" id="KW-0805">Transcription regulation</keyword>
<dbReference type="Pfam" id="PF00874">
    <property type="entry name" value="PRD"/>
    <property type="match status" value="1"/>
</dbReference>
<keyword evidence="1" id="KW-0677">Repeat</keyword>
<evidence type="ECO:0000256" key="2">
    <source>
        <dbReference type="ARBA" id="ARBA00023015"/>
    </source>
</evidence>
<dbReference type="PROSITE" id="PS51372">
    <property type="entry name" value="PRD_2"/>
    <property type="match status" value="1"/>
</dbReference>
<dbReference type="InterPro" id="IPR011608">
    <property type="entry name" value="PRD"/>
</dbReference>
<evidence type="ECO:0000313" key="8">
    <source>
        <dbReference type="Proteomes" id="UP000004470"/>
    </source>
</evidence>
<dbReference type="PANTHER" id="PTHR30185:SF12">
    <property type="entry name" value="TRANSCRIPTIONAL REGULATOR MANR"/>
    <property type="match status" value="1"/>
</dbReference>
<proteinExistence type="predicted"/>
<dbReference type="AlphaFoldDB" id="E0NHM2"/>
<dbReference type="eggNOG" id="COG1762">
    <property type="taxonomic scope" value="Bacteria"/>
</dbReference>
<dbReference type="InterPro" id="IPR016152">
    <property type="entry name" value="PTrfase/Anion_transptr"/>
</dbReference>
<dbReference type="PANTHER" id="PTHR30185">
    <property type="entry name" value="CRYPTIC BETA-GLUCOSIDE BGL OPERON ANTITERMINATOR"/>
    <property type="match status" value="1"/>
</dbReference>
<evidence type="ECO:0000313" key="7">
    <source>
        <dbReference type="EMBL" id="EFL95039.1"/>
    </source>
</evidence>
<comment type="caution">
    <text evidence="7">The sequence shown here is derived from an EMBL/GenBank/DDBJ whole genome shotgun (WGS) entry which is preliminary data.</text>
</comment>
<feature type="domain" description="PTS EIIA type-2" evidence="5">
    <location>
        <begin position="487"/>
        <end position="625"/>
    </location>
</feature>
<evidence type="ECO:0000259" key="5">
    <source>
        <dbReference type="PROSITE" id="PS51094"/>
    </source>
</evidence>
<reference evidence="7" key="1">
    <citation type="submission" date="2010-07" db="EMBL/GenBank/DDBJ databases">
        <authorList>
            <person name="Muzny D."/>
            <person name="Qin X."/>
            <person name="Deng J."/>
            <person name="Jiang H."/>
            <person name="Liu Y."/>
            <person name="Qu J."/>
            <person name="Song X.-Z."/>
            <person name="Zhang L."/>
            <person name="Thornton R."/>
            <person name="Coyle M."/>
            <person name="Francisco L."/>
            <person name="Jackson L."/>
            <person name="Javaid M."/>
            <person name="Korchina V."/>
            <person name="Kovar C."/>
            <person name="Mata R."/>
            <person name="Mathew T."/>
            <person name="Ngo R."/>
            <person name="Nguyen L."/>
            <person name="Nguyen N."/>
            <person name="Okwuonu G."/>
            <person name="Ongeri F."/>
            <person name="Pham C."/>
            <person name="Simmons D."/>
            <person name="Wilczek-Boney K."/>
            <person name="Hale W."/>
            <person name="Jakkamsetti A."/>
            <person name="Pham P."/>
            <person name="Ruth R."/>
            <person name="San Lucas F."/>
            <person name="Warren J."/>
            <person name="Zhang J."/>
            <person name="Zhao Z."/>
            <person name="Zhou C."/>
            <person name="Zhu D."/>
            <person name="Lee S."/>
            <person name="Bess C."/>
            <person name="Blankenburg K."/>
            <person name="Forbes L."/>
            <person name="Fu Q."/>
            <person name="Gubbala S."/>
            <person name="Hirani K."/>
            <person name="Jayaseelan J.C."/>
            <person name="Lara F."/>
            <person name="Munidasa M."/>
            <person name="Palculict T."/>
            <person name="Patil S."/>
            <person name="Pu L.-L."/>
            <person name="Saada N."/>
            <person name="Tang L."/>
            <person name="Weissenberger G."/>
            <person name="Zhu Y."/>
            <person name="Hemphill L."/>
            <person name="Shang Y."/>
            <person name="Youmans B."/>
            <person name="Ayvaz T."/>
            <person name="Ross M."/>
            <person name="Santibanez J."/>
            <person name="Aqrawi P."/>
            <person name="Gross S."/>
            <person name="Joshi V."/>
            <person name="Fowler G."/>
            <person name="Nazareth L."/>
            <person name="Reid J."/>
            <person name="Worley K."/>
            <person name="Petrosino J."/>
            <person name="Highlander S."/>
            <person name="Gibbs R."/>
        </authorList>
    </citation>
    <scope>NUCLEOTIDE SEQUENCE [LARGE SCALE GENOMIC DNA]</scope>
    <source>
        <strain evidence="7">DSM 20284</strain>
    </source>
</reference>
<dbReference type="Gene3D" id="3.40.930.10">
    <property type="entry name" value="Mannitol-specific EII, Chain A"/>
    <property type="match status" value="1"/>
</dbReference>
<accession>E0NHM2</accession>